<evidence type="ECO:0000256" key="2">
    <source>
        <dbReference type="ARBA" id="ARBA00022649"/>
    </source>
</evidence>
<keyword evidence="4" id="KW-1185">Reference proteome</keyword>
<sequence length="89" mass="10688">MSYRLEFTKEVQRALRKMDRHQATLIVRWLYLHVDGIEDPRSMGKGLTANRSGQWRYRIGNYRVICEILDKQLIVEAINIGHRRNVYDR</sequence>
<dbReference type="Pfam" id="PF05016">
    <property type="entry name" value="ParE_toxin"/>
    <property type="match status" value="1"/>
</dbReference>
<gene>
    <name evidence="3" type="ORF">ACFFLI_11745</name>
</gene>
<evidence type="ECO:0000313" key="3">
    <source>
        <dbReference type="EMBL" id="MFB9770537.1"/>
    </source>
</evidence>
<dbReference type="PANTHER" id="PTHR35601">
    <property type="entry name" value="TOXIN RELE"/>
    <property type="match status" value="1"/>
</dbReference>
<dbReference type="SUPFAM" id="SSF143011">
    <property type="entry name" value="RelE-like"/>
    <property type="match status" value="1"/>
</dbReference>
<dbReference type="RefSeq" id="WP_137641846.1">
    <property type="nucleotide sequence ID" value="NZ_BJEA01000003.1"/>
</dbReference>
<evidence type="ECO:0000256" key="1">
    <source>
        <dbReference type="ARBA" id="ARBA00006226"/>
    </source>
</evidence>
<comment type="caution">
    <text evidence="3">The sequence shown here is derived from an EMBL/GenBank/DDBJ whole genome shotgun (WGS) entry which is preliminary data.</text>
</comment>
<name>A0ABV5WWJ3_9LACO</name>
<reference evidence="3 4" key="1">
    <citation type="submission" date="2024-09" db="EMBL/GenBank/DDBJ databases">
        <authorList>
            <person name="Sun Q."/>
            <person name="Mori K."/>
        </authorList>
    </citation>
    <scope>NUCLEOTIDE SEQUENCE [LARGE SCALE GENOMIC DNA]</scope>
    <source>
        <strain evidence="3 4">TBRC 4576</strain>
    </source>
</reference>
<protein>
    <submittedName>
        <fullName evidence="3">Type II toxin-antitoxin system RelE/ParE family toxin</fullName>
    </submittedName>
</protein>
<comment type="similarity">
    <text evidence="1">Belongs to the RelE toxin family.</text>
</comment>
<proteinExistence type="inferred from homology"/>
<dbReference type="EMBL" id="JBHLZY010000026">
    <property type="protein sequence ID" value="MFB9770537.1"/>
    <property type="molecule type" value="Genomic_DNA"/>
</dbReference>
<organism evidence="3 4">
    <name type="scientific">Lactiplantibacillus modestisalitolerans</name>
    <dbReference type="NCBI Taxonomy" id="1457219"/>
    <lineage>
        <taxon>Bacteria</taxon>
        <taxon>Bacillati</taxon>
        <taxon>Bacillota</taxon>
        <taxon>Bacilli</taxon>
        <taxon>Lactobacillales</taxon>
        <taxon>Lactobacillaceae</taxon>
        <taxon>Lactiplantibacillus</taxon>
    </lineage>
</organism>
<dbReference type="PANTHER" id="PTHR35601:SF1">
    <property type="entry name" value="TOXIN RELE"/>
    <property type="match status" value="1"/>
</dbReference>
<accession>A0ABV5WWJ3</accession>
<dbReference type="InterPro" id="IPR035093">
    <property type="entry name" value="RelE/ParE_toxin_dom_sf"/>
</dbReference>
<dbReference type="InterPro" id="IPR007712">
    <property type="entry name" value="RelE/ParE_toxin"/>
</dbReference>
<dbReference type="Gene3D" id="3.30.2310.20">
    <property type="entry name" value="RelE-like"/>
    <property type="match status" value="1"/>
</dbReference>
<keyword evidence="2" id="KW-1277">Toxin-antitoxin system</keyword>
<dbReference type="Proteomes" id="UP001589691">
    <property type="component" value="Unassembled WGS sequence"/>
</dbReference>
<evidence type="ECO:0000313" key="4">
    <source>
        <dbReference type="Proteomes" id="UP001589691"/>
    </source>
</evidence>